<keyword evidence="7" id="KW-0408">Iron</keyword>
<dbReference type="SMART" id="SM00575">
    <property type="entry name" value="ZnF_PMZ"/>
    <property type="match status" value="1"/>
</dbReference>
<evidence type="ECO:0000313" key="12">
    <source>
        <dbReference type="Proteomes" id="UP001428341"/>
    </source>
</evidence>
<comment type="similarity">
    <text evidence="2">Belongs to the iron/ascorbate-dependent oxidoreductase family.</text>
</comment>
<evidence type="ECO:0000259" key="9">
    <source>
        <dbReference type="PROSITE" id="PS50966"/>
    </source>
</evidence>
<proteinExistence type="inferred from homology"/>
<comment type="caution">
    <text evidence="11">The sequence shown here is derived from an EMBL/GenBank/DDBJ whole genome shotgun (WGS) entry which is preliminary data.</text>
</comment>
<sequence length="999" mass="114545">MAQIKEEKLAAYNWLERELQGYTWSMHTYDRNCKVERTDNNTSKCFNSWILPYRDRPALSMLEEIRCRLMKRFTKRRNEGNTWQKTIAPRIYKDLDQTFKKREKMIVQPSGDMNFQVMDKSYYPARRFIVKLEDKTCDCGYWEIAGLPCSHAMAVIGYARHEIEEYIPFCFTKQAYINTYSVMFNPIPDERTWERATSTWSGRETAGRDRFWLGFGNWDFGQVVRIGSQTMDISDAASTTTTKTVTEYDRAKEVQAFDDTKAGVKGLMDAGVVNIPRIFIRPPEELAEELTTHQSKLQVLVIDLDGIRYNQLEDIVDQVRAASQTWGFFQVINHGVPLNLIQEMMEGVHKFNEQDVEVKKQFYTRERTRNVRFNSNFDLYHSRTASWRDTLAISTSGTKSLEPNEWPKVCRDTIMEYIKEVSKLGETLFEILSMALGLKPEYLKDMGCFNLYSVICHYYPHCPQPELTLGARRHSDPSFLTILLQDQIGGLQVFNENQWIDVNPISGGLVVNIGDFLQVVSNDKLKSVDHRVVANVHATARVSVACFFTGHTTETQKPFGPIKELISKENPPVYREFLVGEYFSKYFSKELESKSAGLKQFEISLRTANQEDFDGNSALTRFKLRRKQTMDISDASRTTTQTVTDYDRAKEVQAFDDTKAGVKGLVDAGIVNIPRIFIRPPEELVEELTSHQTNFQVPVIDLDGVRGNNLEEIVDQVRAAAETWGFFQVVNHGIPLNVLEEMIEGISKFNELDVELKKEFYTRDQTRNVRFNSNFDLHYSRTANWRDTLTISTLASTNLDPNEYPEVCRDAAREYIKNVTKLAETLFELLSLALGLKAEHLLEIGCPKEYILLCQYYPPCPQPDLTLGATGHSDPSFLTILLQDQIGGLQVFHDNQWVGVQPIVGGLVVNIGDFLQIISNDKFKSVKHRVVASHVGPRVSVPCFFMGHNAEIPKSYGPIKELTSAENPPIYRDFRASEYFSKRFSTVLDDNSPLHQLKL</sequence>
<dbReference type="PROSITE" id="PS50966">
    <property type="entry name" value="ZF_SWIM"/>
    <property type="match status" value="1"/>
</dbReference>
<dbReference type="GO" id="GO:0051213">
    <property type="term" value="F:dioxygenase activity"/>
    <property type="evidence" value="ECO:0007669"/>
    <property type="project" value="UniProtKB-ARBA"/>
</dbReference>
<keyword evidence="12" id="KW-1185">Reference proteome</keyword>
<evidence type="ECO:0000259" key="10">
    <source>
        <dbReference type="PROSITE" id="PS51471"/>
    </source>
</evidence>
<dbReference type="Proteomes" id="UP001428341">
    <property type="component" value="Unassembled WGS sequence"/>
</dbReference>
<keyword evidence="5" id="KW-0862">Zinc</keyword>
<feature type="domain" description="Fe2OG dioxygenase" evidence="10">
    <location>
        <begin position="450"/>
        <end position="550"/>
    </location>
</feature>
<dbReference type="Gene3D" id="2.60.120.330">
    <property type="entry name" value="B-lactam Antibiotic, Isopenicillin N Synthase, Chain"/>
    <property type="match status" value="2"/>
</dbReference>
<keyword evidence="6" id="KW-0560">Oxidoreductase</keyword>
<dbReference type="Pfam" id="PF03171">
    <property type="entry name" value="2OG-FeII_Oxy"/>
    <property type="match status" value="2"/>
</dbReference>
<dbReference type="GO" id="GO:0008270">
    <property type="term" value="F:zinc ion binding"/>
    <property type="evidence" value="ECO:0007669"/>
    <property type="project" value="UniProtKB-KW"/>
</dbReference>
<accession>A0AAP0QCU0</accession>
<evidence type="ECO:0008006" key="13">
    <source>
        <dbReference type="Google" id="ProtNLM"/>
    </source>
</evidence>
<dbReference type="InterPro" id="IPR044861">
    <property type="entry name" value="IPNS-like_FE2OG_OXY"/>
</dbReference>
<evidence type="ECO:0000313" key="11">
    <source>
        <dbReference type="EMBL" id="KAK9182826.1"/>
    </source>
</evidence>
<evidence type="ECO:0000256" key="1">
    <source>
        <dbReference type="ARBA" id="ARBA00001962"/>
    </source>
</evidence>
<feature type="domain" description="SWIM-type" evidence="9">
    <location>
        <begin position="128"/>
        <end position="160"/>
    </location>
</feature>
<dbReference type="InterPro" id="IPR006564">
    <property type="entry name" value="Znf_PMZ"/>
</dbReference>
<dbReference type="PANTHER" id="PTHR10209">
    <property type="entry name" value="OXIDOREDUCTASE, 2OG-FE II OXYGENASE FAMILY PROTEIN"/>
    <property type="match status" value="1"/>
</dbReference>
<evidence type="ECO:0000256" key="7">
    <source>
        <dbReference type="ARBA" id="ARBA00023004"/>
    </source>
</evidence>
<dbReference type="AlphaFoldDB" id="A0AAP0QCU0"/>
<dbReference type="InterPro" id="IPR026992">
    <property type="entry name" value="DIOX_N"/>
</dbReference>
<dbReference type="InterPro" id="IPR007527">
    <property type="entry name" value="Znf_SWIM"/>
</dbReference>
<comment type="cofactor">
    <cofactor evidence="1">
        <name>Fe cation</name>
        <dbReference type="ChEBI" id="CHEBI:24875"/>
    </cofactor>
</comment>
<keyword evidence="3" id="KW-0479">Metal-binding</keyword>
<gene>
    <name evidence="11" type="ORF">WN944_025974</name>
</gene>
<dbReference type="PROSITE" id="PS51471">
    <property type="entry name" value="FE2OG_OXY"/>
    <property type="match status" value="2"/>
</dbReference>
<evidence type="ECO:0000256" key="2">
    <source>
        <dbReference type="ARBA" id="ARBA00008056"/>
    </source>
</evidence>
<reference evidence="11 12" key="1">
    <citation type="submission" date="2024-05" db="EMBL/GenBank/DDBJ databases">
        <title>Haplotype-resolved chromosome-level genome assembly of Huyou (Citrus changshanensis).</title>
        <authorList>
            <person name="Miao C."/>
            <person name="Chen W."/>
            <person name="Wu Y."/>
            <person name="Wang L."/>
            <person name="Zhao S."/>
            <person name="Grierson D."/>
            <person name="Xu C."/>
            <person name="Chen K."/>
        </authorList>
    </citation>
    <scope>NUCLEOTIDE SEQUENCE [LARGE SCALE GENOMIC DNA]</scope>
    <source>
        <strain evidence="11">01-14</strain>
        <tissue evidence="11">Leaf</tissue>
    </source>
</reference>
<dbReference type="FunFam" id="2.60.120.330:FF:000005">
    <property type="entry name" value="1-aminocyclopropane-1-carboxylate oxidase homolog 1"/>
    <property type="match status" value="2"/>
</dbReference>
<evidence type="ECO:0000256" key="6">
    <source>
        <dbReference type="ARBA" id="ARBA00023002"/>
    </source>
</evidence>
<organism evidence="11 12">
    <name type="scientific">Citrus x changshan-huyou</name>
    <dbReference type="NCBI Taxonomy" id="2935761"/>
    <lineage>
        <taxon>Eukaryota</taxon>
        <taxon>Viridiplantae</taxon>
        <taxon>Streptophyta</taxon>
        <taxon>Embryophyta</taxon>
        <taxon>Tracheophyta</taxon>
        <taxon>Spermatophyta</taxon>
        <taxon>Magnoliopsida</taxon>
        <taxon>eudicotyledons</taxon>
        <taxon>Gunneridae</taxon>
        <taxon>Pentapetalae</taxon>
        <taxon>rosids</taxon>
        <taxon>malvids</taxon>
        <taxon>Sapindales</taxon>
        <taxon>Rutaceae</taxon>
        <taxon>Aurantioideae</taxon>
        <taxon>Citrus</taxon>
    </lineage>
</organism>
<keyword evidence="4 8" id="KW-0863">Zinc-finger</keyword>
<evidence type="ECO:0000256" key="5">
    <source>
        <dbReference type="ARBA" id="ARBA00022833"/>
    </source>
</evidence>
<dbReference type="SUPFAM" id="SSF51197">
    <property type="entry name" value="Clavaminate synthase-like"/>
    <property type="match status" value="2"/>
</dbReference>
<dbReference type="InterPro" id="IPR005123">
    <property type="entry name" value="Oxoglu/Fe-dep_dioxygenase_dom"/>
</dbReference>
<feature type="domain" description="Fe2OG dioxygenase" evidence="10">
    <location>
        <begin position="847"/>
        <end position="947"/>
    </location>
</feature>
<dbReference type="EMBL" id="JBCGBO010000024">
    <property type="protein sequence ID" value="KAK9182826.1"/>
    <property type="molecule type" value="Genomic_DNA"/>
</dbReference>
<evidence type="ECO:0000256" key="4">
    <source>
        <dbReference type="ARBA" id="ARBA00022771"/>
    </source>
</evidence>
<evidence type="ECO:0000256" key="8">
    <source>
        <dbReference type="PROSITE-ProRule" id="PRU00325"/>
    </source>
</evidence>
<dbReference type="InterPro" id="IPR027443">
    <property type="entry name" value="IPNS-like_sf"/>
</dbReference>
<dbReference type="Pfam" id="PF14226">
    <property type="entry name" value="DIOX_N"/>
    <property type="match status" value="2"/>
</dbReference>
<dbReference type="PANTHER" id="PTHR10209:SF123">
    <property type="entry name" value="FE2OG DIOXYGENASE DOMAIN-CONTAINING PROTEIN"/>
    <property type="match status" value="1"/>
</dbReference>
<protein>
    <recommendedName>
        <fullName evidence="13">Fe2OG dioxygenase domain-containing protein</fullName>
    </recommendedName>
</protein>
<dbReference type="Pfam" id="PF04434">
    <property type="entry name" value="SWIM"/>
    <property type="match status" value="1"/>
</dbReference>
<name>A0AAP0QCU0_9ROSI</name>
<evidence type="ECO:0000256" key="3">
    <source>
        <dbReference type="ARBA" id="ARBA00022723"/>
    </source>
</evidence>